<dbReference type="Proteomes" id="UP000729402">
    <property type="component" value="Unassembled WGS sequence"/>
</dbReference>
<protein>
    <submittedName>
        <fullName evidence="2">Uncharacterized protein</fullName>
    </submittedName>
</protein>
<accession>A0A8J5S0A5</accession>
<proteinExistence type="predicted"/>
<evidence type="ECO:0000313" key="2">
    <source>
        <dbReference type="EMBL" id="KAG8060718.1"/>
    </source>
</evidence>
<keyword evidence="1" id="KW-0812">Transmembrane</keyword>
<sequence>MMSYVARERELLLACSTKRNKSLVCGHLAYHLFAPGPGFSFIMLMLSPGKTEPSNLSSLTEQANNCHRGRLAVVLVSQMHVAP</sequence>
<keyword evidence="1" id="KW-0472">Membrane</keyword>
<dbReference type="AlphaFoldDB" id="A0A8J5S0A5"/>
<name>A0A8J5S0A5_ZIZPA</name>
<organism evidence="2 3">
    <name type="scientific">Zizania palustris</name>
    <name type="common">Northern wild rice</name>
    <dbReference type="NCBI Taxonomy" id="103762"/>
    <lineage>
        <taxon>Eukaryota</taxon>
        <taxon>Viridiplantae</taxon>
        <taxon>Streptophyta</taxon>
        <taxon>Embryophyta</taxon>
        <taxon>Tracheophyta</taxon>
        <taxon>Spermatophyta</taxon>
        <taxon>Magnoliopsida</taxon>
        <taxon>Liliopsida</taxon>
        <taxon>Poales</taxon>
        <taxon>Poaceae</taxon>
        <taxon>BOP clade</taxon>
        <taxon>Oryzoideae</taxon>
        <taxon>Oryzeae</taxon>
        <taxon>Zizaniinae</taxon>
        <taxon>Zizania</taxon>
    </lineage>
</organism>
<keyword evidence="1" id="KW-1133">Transmembrane helix</keyword>
<evidence type="ECO:0000256" key="1">
    <source>
        <dbReference type="SAM" id="Phobius"/>
    </source>
</evidence>
<keyword evidence="3" id="KW-1185">Reference proteome</keyword>
<gene>
    <name evidence="2" type="ORF">GUJ93_ZPchr0002g23881</name>
</gene>
<comment type="caution">
    <text evidence="2">The sequence shown here is derived from an EMBL/GenBank/DDBJ whole genome shotgun (WGS) entry which is preliminary data.</text>
</comment>
<dbReference type="EMBL" id="JAAALK010000287">
    <property type="protein sequence ID" value="KAG8060718.1"/>
    <property type="molecule type" value="Genomic_DNA"/>
</dbReference>
<reference evidence="2" key="2">
    <citation type="submission" date="2021-02" db="EMBL/GenBank/DDBJ databases">
        <authorList>
            <person name="Kimball J.A."/>
            <person name="Haas M.W."/>
            <person name="Macchietto M."/>
            <person name="Kono T."/>
            <person name="Duquette J."/>
            <person name="Shao M."/>
        </authorList>
    </citation>
    <scope>NUCLEOTIDE SEQUENCE</scope>
    <source>
        <tissue evidence="2">Fresh leaf tissue</tissue>
    </source>
</reference>
<feature type="transmembrane region" description="Helical" evidence="1">
    <location>
        <begin position="28"/>
        <end position="46"/>
    </location>
</feature>
<reference evidence="2" key="1">
    <citation type="journal article" date="2021" name="bioRxiv">
        <title>Whole Genome Assembly and Annotation of Northern Wild Rice, Zizania palustris L., Supports a Whole Genome Duplication in the Zizania Genus.</title>
        <authorList>
            <person name="Haas M."/>
            <person name="Kono T."/>
            <person name="Macchietto M."/>
            <person name="Millas R."/>
            <person name="McGilp L."/>
            <person name="Shao M."/>
            <person name="Duquette J."/>
            <person name="Hirsch C.N."/>
            <person name="Kimball J."/>
        </authorList>
    </citation>
    <scope>NUCLEOTIDE SEQUENCE</scope>
    <source>
        <tissue evidence="2">Fresh leaf tissue</tissue>
    </source>
</reference>
<evidence type="ECO:0000313" key="3">
    <source>
        <dbReference type="Proteomes" id="UP000729402"/>
    </source>
</evidence>